<protein>
    <submittedName>
        <fullName evidence="1">Uncharacterized protein</fullName>
    </submittedName>
</protein>
<sequence>MTTAQVLQWTEQVCFLYGSSPSVTLSVVGSSGTLAAMSDTRTQAGATSQSASAFPNEATTAEPSTVTVSYDKVSQANASVSPTADTGTTWPVYINGDNDLQAMNLADIKDTFLHPAIDLLVSGSESATTAGTYTVTTSATPASNYTNVSGTAIFADTRADTSLYSAAGIPETLDQPTTITSYFLHIRTGTDTAPDKDPVFITGSNDIQTFTESVIDGLFTEWIRETASESSDGYQITYTIATSGGTTRGTAMVDTKLDGAGEYRTLQSGDDYRAQEHPNGSAQTITTYNLRINKA</sequence>
<reference evidence="1" key="1">
    <citation type="submission" date="2018-05" db="EMBL/GenBank/DDBJ databases">
        <authorList>
            <person name="Lanie J.A."/>
            <person name="Ng W.-L."/>
            <person name="Kazmierczak K.M."/>
            <person name="Andrzejewski T.M."/>
            <person name="Davidsen T.M."/>
            <person name="Wayne K.J."/>
            <person name="Tettelin H."/>
            <person name="Glass J.I."/>
            <person name="Rusch D."/>
            <person name="Podicherti R."/>
            <person name="Tsui H.-C.T."/>
            <person name="Winkler M.E."/>
        </authorList>
    </citation>
    <scope>NUCLEOTIDE SEQUENCE</scope>
</reference>
<evidence type="ECO:0000313" key="1">
    <source>
        <dbReference type="EMBL" id="SVA77798.1"/>
    </source>
</evidence>
<dbReference type="EMBL" id="UINC01018505">
    <property type="protein sequence ID" value="SVA77798.1"/>
    <property type="molecule type" value="Genomic_DNA"/>
</dbReference>
<dbReference type="AlphaFoldDB" id="A0A381YL61"/>
<gene>
    <name evidence="1" type="ORF">METZ01_LOCUS130652</name>
</gene>
<accession>A0A381YL61</accession>
<proteinExistence type="predicted"/>
<name>A0A381YL61_9ZZZZ</name>
<organism evidence="1">
    <name type="scientific">marine metagenome</name>
    <dbReference type="NCBI Taxonomy" id="408172"/>
    <lineage>
        <taxon>unclassified sequences</taxon>
        <taxon>metagenomes</taxon>
        <taxon>ecological metagenomes</taxon>
    </lineage>
</organism>